<comment type="caution">
    <text evidence="2">The sequence shown here is derived from an EMBL/GenBank/DDBJ whole genome shotgun (WGS) entry which is preliminary data.</text>
</comment>
<reference evidence="2 3" key="1">
    <citation type="submission" date="2020-08" db="EMBL/GenBank/DDBJ databases">
        <title>Genomic Encyclopedia of Type Strains, Phase III (KMG-III): the genomes of soil and plant-associated and newly described type strains.</title>
        <authorList>
            <person name="Whitman W."/>
        </authorList>
    </citation>
    <scope>NUCLEOTIDE SEQUENCE [LARGE SCALE GENOMIC DNA]</scope>
    <source>
        <strain evidence="2 3">CECT 3266</strain>
    </source>
</reference>
<protein>
    <submittedName>
        <fullName evidence="2">Cytoskeletal protein RodZ</fullName>
    </submittedName>
</protein>
<accession>A0A7W7LTF0</accession>
<evidence type="ECO:0000313" key="3">
    <source>
        <dbReference type="Proteomes" id="UP000556084"/>
    </source>
</evidence>
<feature type="compositionally biased region" description="Low complexity" evidence="1">
    <location>
        <begin position="10"/>
        <end position="30"/>
    </location>
</feature>
<dbReference type="Proteomes" id="UP000556084">
    <property type="component" value="Unassembled WGS sequence"/>
</dbReference>
<gene>
    <name evidence="2" type="ORF">FHS39_004826</name>
</gene>
<name>A0A7W7LTF0_9ACTN</name>
<evidence type="ECO:0000256" key="1">
    <source>
        <dbReference type="SAM" id="MobiDB-lite"/>
    </source>
</evidence>
<sequence>MLSKIFRRPSSTSTEDASAATQTAESPDAAETAEEKPEETAEAKAEETADEPAEGVDIPKQQSADAAADSEAGDGARK</sequence>
<organism evidence="2 3">
    <name type="scientific">Streptomyces olivoverticillatus</name>
    <dbReference type="NCBI Taxonomy" id="66427"/>
    <lineage>
        <taxon>Bacteria</taxon>
        <taxon>Bacillati</taxon>
        <taxon>Actinomycetota</taxon>
        <taxon>Actinomycetes</taxon>
        <taxon>Kitasatosporales</taxon>
        <taxon>Streptomycetaceae</taxon>
        <taxon>Streptomyces</taxon>
    </lineage>
</organism>
<proteinExistence type="predicted"/>
<feature type="compositionally biased region" description="Basic and acidic residues" evidence="1">
    <location>
        <begin position="33"/>
        <end position="47"/>
    </location>
</feature>
<dbReference type="EMBL" id="JACHJH010000009">
    <property type="protein sequence ID" value="MBB4895747.1"/>
    <property type="molecule type" value="Genomic_DNA"/>
</dbReference>
<dbReference type="AlphaFoldDB" id="A0A7W7LTF0"/>
<evidence type="ECO:0000313" key="2">
    <source>
        <dbReference type="EMBL" id="MBB4895747.1"/>
    </source>
</evidence>
<feature type="region of interest" description="Disordered" evidence="1">
    <location>
        <begin position="1"/>
        <end position="78"/>
    </location>
</feature>
<keyword evidence="3" id="KW-1185">Reference proteome</keyword>